<evidence type="ECO:0000256" key="5">
    <source>
        <dbReference type="ARBA" id="ARBA00022989"/>
    </source>
</evidence>
<dbReference type="SMR" id="A0A0R0L8Z0"/>
<dbReference type="Gramene" id="KRH73173">
    <property type="protein sequence ID" value="KRH73173"/>
    <property type="gene ID" value="GLYMA_02G256200"/>
</dbReference>
<name>A0A0R0L8Z0_SOYBN</name>
<dbReference type="GO" id="GO:0004672">
    <property type="term" value="F:protein kinase activity"/>
    <property type="evidence" value="ECO:0007669"/>
    <property type="project" value="InterPro"/>
</dbReference>
<reference evidence="8" key="3">
    <citation type="submission" date="2018-07" db="EMBL/GenBank/DDBJ databases">
        <title>WGS assembly of Glycine max.</title>
        <authorList>
            <person name="Schmutz J."/>
            <person name="Cannon S."/>
            <person name="Schlueter J."/>
            <person name="Ma J."/>
            <person name="Mitros T."/>
            <person name="Nelson W."/>
            <person name="Hyten D."/>
            <person name="Song Q."/>
            <person name="Thelen J."/>
            <person name="Cheng J."/>
            <person name="Xu D."/>
            <person name="Hellsten U."/>
            <person name="May G."/>
            <person name="Yu Y."/>
            <person name="Sakurai T."/>
            <person name="Umezawa T."/>
            <person name="Bhattacharyya M."/>
            <person name="Sandhu D."/>
            <person name="Valliyodan B."/>
            <person name="Lindquist E."/>
            <person name="Peto M."/>
            <person name="Grant D."/>
            <person name="Shu S."/>
            <person name="Goodstein D."/>
            <person name="Barry K."/>
            <person name="Futrell-Griggs M."/>
            <person name="Abernathy B."/>
            <person name="Du J."/>
            <person name="Tian Z."/>
            <person name="Zhu L."/>
            <person name="Gill N."/>
            <person name="Joshi T."/>
            <person name="Libault M."/>
            <person name="Sethuraman A."/>
            <person name="Zhang X."/>
            <person name="Shinozaki K."/>
            <person name="Nguyen H."/>
            <person name="Wing R."/>
            <person name="Cregan P."/>
            <person name="Specht J."/>
            <person name="Grimwood J."/>
            <person name="Rokhsar D."/>
            <person name="Stacey G."/>
            <person name="Shoemaker R."/>
            <person name="Jackson S."/>
        </authorList>
    </citation>
    <scope>NUCLEOTIDE SEQUENCE</scope>
    <source>
        <tissue evidence="8">Callus</tissue>
    </source>
</reference>
<dbReference type="STRING" id="3847.A0A0R0L8Z0"/>
<evidence type="ECO:0000313" key="9">
    <source>
        <dbReference type="EnsemblPlants" id="KRH73173"/>
    </source>
</evidence>
<dbReference type="EnsemblPlants" id="KRH73173">
    <property type="protein sequence ID" value="KRH73173"/>
    <property type="gene ID" value="GLYMA_02G256200"/>
</dbReference>
<evidence type="ECO:0000256" key="1">
    <source>
        <dbReference type="ARBA" id="ARBA00004370"/>
    </source>
</evidence>
<organism evidence="8">
    <name type="scientific">Glycine max</name>
    <name type="common">Soybean</name>
    <name type="synonym">Glycine hispida</name>
    <dbReference type="NCBI Taxonomy" id="3847"/>
    <lineage>
        <taxon>Eukaryota</taxon>
        <taxon>Viridiplantae</taxon>
        <taxon>Streptophyta</taxon>
        <taxon>Embryophyta</taxon>
        <taxon>Tracheophyta</taxon>
        <taxon>Spermatophyta</taxon>
        <taxon>Magnoliopsida</taxon>
        <taxon>eudicotyledons</taxon>
        <taxon>Gunneridae</taxon>
        <taxon>Pentapetalae</taxon>
        <taxon>rosids</taxon>
        <taxon>fabids</taxon>
        <taxon>Fabales</taxon>
        <taxon>Fabaceae</taxon>
        <taxon>Papilionoideae</taxon>
        <taxon>50 kb inversion clade</taxon>
        <taxon>NPAAA clade</taxon>
        <taxon>indigoferoid/millettioid clade</taxon>
        <taxon>Phaseoleae</taxon>
        <taxon>Glycine</taxon>
        <taxon>Glycine subgen. Soja</taxon>
    </lineage>
</organism>
<reference evidence="8 9" key="1">
    <citation type="journal article" date="2010" name="Nature">
        <title>Genome sequence of the palaeopolyploid soybean.</title>
        <authorList>
            <person name="Schmutz J."/>
            <person name="Cannon S.B."/>
            <person name="Schlueter J."/>
            <person name="Ma J."/>
            <person name="Mitros T."/>
            <person name="Nelson W."/>
            <person name="Hyten D.L."/>
            <person name="Song Q."/>
            <person name="Thelen J.J."/>
            <person name="Cheng J."/>
            <person name="Xu D."/>
            <person name="Hellsten U."/>
            <person name="May G.D."/>
            <person name="Yu Y."/>
            <person name="Sakurai T."/>
            <person name="Umezawa T."/>
            <person name="Bhattacharyya M.K."/>
            <person name="Sandhu D."/>
            <person name="Valliyodan B."/>
            <person name="Lindquist E."/>
            <person name="Peto M."/>
            <person name="Grant D."/>
            <person name="Shu S."/>
            <person name="Goodstein D."/>
            <person name="Barry K."/>
            <person name="Futrell-Griggs M."/>
            <person name="Abernathy B."/>
            <person name="Du J."/>
            <person name="Tian Z."/>
            <person name="Zhu L."/>
            <person name="Gill N."/>
            <person name="Joshi T."/>
            <person name="Libault M."/>
            <person name="Sethuraman A."/>
            <person name="Zhang X.-C."/>
            <person name="Shinozaki K."/>
            <person name="Nguyen H.T."/>
            <person name="Wing R.A."/>
            <person name="Cregan P."/>
            <person name="Specht J."/>
            <person name="Grimwood J."/>
            <person name="Rokhsar D."/>
            <person name="Stacey G."/>
            <person name="Shoemaker R.C."/>
            <person name="Jackson S.A."/>
        </authorList>
    </citation>
    <scope>NUCLEOTIDE SEQUENCE [LARGE SCALE GENOMIC DNA]</scope>
    <source>
        <strain evidence="9">cv. Williams 82</strain>
        <tissue evidence="8">Callus</tissue>
    </source>
</reference>
<reference evidence="9" key="2">
    <citation type="submission" date="2018-02" db="UniProtKB">
        <authorList>
            <consortium name="EnsemblPlants"/>
        </authorList>
    </citation>
    <scope>IDENTIFICATION</scope>
    <source>
        <strain evidence="9">Williams 82</strain>
    </source>
</reference>
<evidence type="ECO:0000256" key="6">
    <source>
        <dbReference type="ARBA" id="ARBA00023136"/>
    </source>
</evidence>
<protein>
    <recommendedName>
        <fullName evidence="7">Serine-threonine/tyrosine-protein kinase catalytic domain-containing protein</fullName>
    </recommendedName>
</protein>
<dbReference type="InterPro" id="IPR001245">
    <property type="entry name" value="Ser-Thr/Tyr_kinase_cat_dom"/>
</dbReference>
<keyword evidence="10" id="KW-1185">Reference proteome</keyword>
<evidence type="ECO:0000313" key="10">
    <source>
        <dbReference type="Proteomes" id="UP000008827"/>
    </source>
</evidence>
<evidence type="ECO:0000256" key="2">
    <source>
        <dbReference type="ARBA" id="ARBA00022614"/>
    </source>
</evidence>
<dbReference type="InterPro" id="IPR032675">
    <property type="entry name" value="LRR_dom_sf"/>
</dbReference>
<dbReference type="GO" id="GO:0016020">
    <property type="term" value="C:membrane"/>
    <property type="evidence" value="ECO:0007669"/>
    <property type="project" value="UniProtKB-SubCell"/>
</dbReference>
<evidence type="ECO:0000256" key="3">
    <source>
        <dbReference type="ARBA" id="ARBA00022692"/>
    </source>
</evidence>
<dbReference type="Gene3D" id="1.10.510.10">
    <property type="entry name" value="Transferase(Phosphotransferase) domain 1"/>
    <property type="match status" value="2"/>
</dbReference>
<dbReference type="Proteomes" id="UP000008827">
    <property type="component" value="Chromosome 2"/>
</dbReference>
<dbReference type="SUPFAM" id="SSF52058">
    <property type="entry name" value="L domain-like"/>
    <property type="match status" value="1"/>
</dbReference>
<feature type="domain" description="Serine-threonine/tyrosine-protein kinase catalytic" evidence="7">
    <location>
        <begin position="148"/>
        <end position="202"/>
    </location>
</feature>
<keyword evidence="3" id="KW-0812">Transmembrane</keyword>
<dbReference type="InterPro" id="IPR051809">
    <property type="entry name" value="Plant_receptor-like_S/T_kinase"/>
</dbReference>
<dbReference type="EMBL" id="CM000835">
    <property type="protein sequence ID" value="KRH73173.1"/>
    <property type="molecule type" value="Genomic_DNA"/>
</dbReference>
<dbReference type="OrthoDB" id="1422890at2759"/>
<sequence>MLSELYLRTNKLDGSIPLSLKYCICMQSFSVSDNYLSGDIPNQTFGNLKELVVERNFFHGSIPSFLGSLMSLEILDPSNNNLSGVIPGELQNLSFLNTLNLSFNHLYGEVPIGSVFNNITEISLIGNKTLRKNLNIWTFCSSVDCNGDDFKAIVFEFMPHGSLDSLLHSSKELESGNFNLTLQLVLNIALDVANALDYLHHGHSSRDQISSSAIKGTIGYVPPDNMFGAGLSLHKFCQMAIPEGIIKIVDSRLLVPNTKEETRLMESNIRECLVSFARIGLACSAELPVQRMCIKDVIMELHAIKQ</sequence>
<comment type="subcellular location">
    <subcellularLocation>
        <location evidence="1">Membrane</location>
    </subcellularLocation>
</comment>
<keyword evidence="2" id="KW-0433">Leucine-rich repeat</keyword>
<dbReference type="Gene3D" id="3.80.10.10">
    <property type="entry name" value="Ribonuclease Inhibitor"/>
    <property type="match status" value="1"/>
</dbReference>
<keyword evidence="6" id="KW-0472">Membrane</keyword>
<dbReference type="SUPFAM" id="SSF56112">
    <property type="entry name" value="Protein kinase-like (PK-like)"/>
    <property type="match status" value="1"/>
</dbReference>
<dbReference type="InterPro" id="IPR001611">
    <property type="entry name" value="Leu-rich_rpt"/>
</dbReference>
<accession>A0A0R0L8Z0</accession>
<dbReference type="PANTHER" id="PTHR27008:SF596">
    <property type="entry name" value="OS02G0215500 PROTEIN"/>
    <property type="match status" value="1"/>
</dbReference>
<dbReference type="OMA" id="VERNFFH"/>
<gene>
    <name evidence="8" type="ORF">GLYMA_02G256200</name>
</gene>
<dbReference type="InParanoid" id="A0A0R0L8Z0"/>
<evidence type="ECO:0000256" key="4">
    <source>
        <dbReference type="ARBA" id="ARBA00022737"/>
    </source>
</evidence>
<keyword evidence="5" id="KW-1133">Transmembrane helix</keyword>
<dbReference type="PANTHER" id="PTHR27008">
    <property type="entry name" value="OS04G0122200 PROTEIN"/>
    <property type="match status" value="1"/>
</dbReference>
<dbReference type="Pfam" id="PF13855">
    <property type="entry name" value="LRR_8"/>
    <property type="match status" value="1"/>
</dbReference>
<proteinExistence type="predicted"/>
<keyword evidence="4" id="KW-0677">Repeat</keyword>
<dbReference type="Pfam" id="PF07714">
    <property type="entry name" value="PK_Tyr_Ser-Thr"/>
    <property type="match status" value="1"/>
</dbReference>
<dbReference type="InterPro" id="IPR011009">
    <property type="entry name" value="Kinase-like_dom_sf"/>
</dbReference>
<evidence type="ECO:0000313" key="8">
    <source>
        <dbReference type="EMBL" id="KRH73173.1"/>
    </source>
</evidence>
<evidence type="ECO:0000259" key="7">
    <source>
        <dbReference type="Pfam" id="PF07714"/>
    </source>
</evidence>
<dbReference type="AlphaFoldDB" id="A0A0R0L8Z0"/>